<evidence type="ECO:0000256" key="1">
    <source>
        <dbReference type="SAM" id="Phobius"/>
    </source>
</evidence>
<reference evidence="3" key="1">
    <citation type="submission" date="2016-10" db="EMBL/GenBank/DDBJ databases">
        <authorList>
            <person name="Varghese N."/>
            <person name="Submissions S."/>
        </authorList>
    </citation>
    <scope>NUCLEOTIDE SEQUENCE [LARGE SCALE GENOMIC DNA]</scope>
    <source>
        <strain evidence="3">DSM 17044</strain>
    </source>
</reference>
<dbReference type="EMBL" id="FOAP01000008">
    <property type="protein sequence ID" value="SEL78587.1"/>
    <property type="molecule type" value="Genomic_DNA"/>
</dbReference>
<feature type="transmembrane region" description="Helical" evidence="1">
    <location>
        <begin position="194"/>
        <end position="212"/>
    </location>
</feature>
<dbReference type="AlphaFoldDB" id="A0A1H7T459"/>
<keyword evidence="1" id="KW-0812">Transmembrane</keyword>
<dbReference type="Proteomes" id="UP000182719">
    <property type="component" value="Unassembled WGS sequence"/>
</dbReference>
<feature type="transmembrane region" description="Helical" evidence="1">
    <location>
        <begin position="108"/>
        <end position="125"/>
    </location>
</feature>
<protein>
    <submittedName>
        <fullName evidence="2">Uncharacterized protein</fullName>
    </submittedName>
</protein>
<dbReference type="OrthoDB" id="5381494at2"/>
<evidence type="ECO:0000313" key="3">
    <source>
        <dbReference type="Proteomes" id="UP000182719"/>
    </source>
</evidence>
<evidence type="ECO:0000313" key="2">
    <source>
        <dbReference type="EMBL" id="SEL78587.1"/>
    </source>
</evidence>
<name>A0A1H7T459_STIAU</name>
<keyword evidence="3" id="KW-1185">Reference proteome</keyword>
<keyword evidence="1" id="KW-0472">Membrane</keyword>
<accession>A0A1H7T459</accession>
<gene>
    <name evidence="2" type="ORF">SAMN05444354_108231</name>
</gene>
<dbReference type="RefSeq" id="WP_075007599.1">
    <property type="nucleotide sequence ID" value="NZ_FOAP01000008.1"/>
</dbReference>
<sequence length="217" mass="23910">MNVFIELATVLAGLGLAVALLFLNAWRAWLFLFPASVRVEPEDPADQMELPAELEPLASRLQALGFDALGSHEEKPRLRRATRSYDYAHPSERVFATLHLSPEGLPRLYFLTPLVSGGFVITAGYKRTALDIPGRYRSGGLEDAPPERLFRAHLKRLEGLEPSGTFTWEGRVETGRSWYRGLGQKEVRRQNLTGLLWAVAALAILVSAFLGGKPGGG</sequence>
<keyword evidence="1" id="KW-1133">Transmembrane helix</keyword>
<proteinExistence type="predicted"/>
<organism evidence="2 3">
    <name type="scientific">Stigmatella aurantiaca</name>
    <dbReference type="NCBI Taxonomy" id="41"/>
    <lineage>
        <taxon>Bacteria</taxon>
        <taxon>Pseudomonadati</taxon>
        <taxon>Myxococcota</taxon>
        <taxon>Myxococcia</taxon>
        <taxon>Myxococcales</taxon>
        <taxon>Cystobacterineae</taxon>
        <taxon>Archangiaceae</taxon>
        <taxon>Stigmatella</taxon>
    </lineage>
</organism>